<accession>A0A166DF05</accession>
<dbReference type="EMBL" id="LNRQ01000002">
    <property type="protein sequence ID" value="KZN05180.1"/>
    <property type="molecule type" value="Genomic_DNA"/>
</dbReference>
<sequence length="149" mass="16857">MTDGLSLIVLEERSTDHFMLDIYSLEGDEGCGAWIKMRSMGPIDFQKRQSSVSVLQVFKYGGEIVFSVYGLISCYDGNKTNGVPYYHTNTAAVKQLEGTGFSYDGYISCFRYMPTLVFIQGMKSVHSTTQSRTVRGYWTPRRLISSLRN</sequence>
<reference evidence="1" key="1">
    <citation type="journal article" date="2016" name="Nat. Genet.">
        <title>A high-quality carrot genome assembly provides new insights into carotenoid accumulation and asterid genome evolution.</title>
        <authorList>
            <person name="Iorizzo M."/>
            <person name="Ellison S."/>
            <person name="Senalik D."/>
            <person name="Zeng P."/>
            <person name="Satapoomin P."/>
            <person name="Huang J."/>
            <person name="Bowman M."/>
            <person name="Iovene M."/>
            <person name="Sanseverino W."/>
            <person name="Cavagnaro P."/>
            <person name="Yildiz M."/>
            <person name="Macko-Podgorni A."/>
            <person name="Moranska E."/>
            <person name="Grzebelus E."/>
            <person name="Grzebelus D."/>
            <person name="Ashrafi H."/>
            <person name="Zheng Z."/>
            <person name="Cheng S."/>
            <person name="Spooner D."/>
            <person name="Van Deynze A."/>
            <person name="Simon P."/>
        </authorList>
    </citation>
    <scope>NUCLEOTIDE SEQUENCE [LARGE SCALE GENOMIC DNA]</scope>
    <source>
        <tissue evidence="1">Leaf</tissue>
    </source>
</reference>
<comment type="caution">
    <text evidence="1">The sequence shown here is derived from an EMBL/GenBank/DDBJ whole genome shotgun (WGS) entry which is preliminary data.</text>
</comment>
<organism evidence="1">
    <name type="scientific">Daucus carota subsp. sativus</name>
    <name type="common">Carrot</name>
    <dbReference type="NCBI Taxonomy" id="79200"/>
    <lineage>
        <taxon>Eukaryota</taxon>
        <taxon>Viridiplantae</taxon>
        <taxon>Streptophyta</taxon>
        <taxon>Embryophyta</taxon>
        <taxon>Tracheophyta</taxon>
        <taxon>Spermatophyta</taxon>
        <taxon>Magnoliopsida</taxon>
        <taxon>eudicotyledons</taxon>
        <taxon>Gunneridae</taxon>
        <taxon>Pentapetalae</taxon>
        <taxon>asterids</taxon>
        <taxon>campanulids</taxon>
        <taxon>Apiales</taxon>
        <taxon>Apiaceae</taxon>
        <taxon>Apioideae</taxon>
        <taxon>Scandiceae</taxon>
        <taxon>Daucinae</taxon>
        <taxon>Daucus</taxon>
        <taxon>Daucus sect. Daucus</taxon>
    </lineage>
</organism>
<evidence type="ECO:0000313" key="1">
    <source>
        <dbReference type="EMBL" id="KZN05180.1"/>
    </source>
</evidence>
<protein>
    <submittedName>
        <fullName evidence="1">Uncharacterized protein</fullName>
    </submittedName>
</protein>
<proteinExistence type="predicted"/>
<name>A0A166DF05_DAUCS</name>
<gene>
    <name evidence="1" type="ORF">DCAR_006017</name>
</gene>
<dbReference type="AlphaFoldDB" id="A0A166DF05"/>
<dbReference type="Gramene" id="KZN05180">
    <property type="protein sequence ID" value="KZN05180"/>
    <property type="gene ID" value="DCAR_006017"/>
</dbReference>